<keyword evidence="1" id="KW-0732">Signal</keyword>
<dbReference type="Proteomes" id="UP001142610">
    <property type="component" value="Unassembled WGS sequence"/>
</dbReference>
<proteinExistence type="predicted"/>
<protein>
    <submittedName>
        <fullName evidence="2">Uncharacterized protein</fullName>
    </submittedName>
</protein>
<name>A0A9X2LAE0_9PROT</name>
<reference evidence="2" key="1">
    <citation type="submission" date="2022-07" db="EMBL/GenBank/DDBJ databases">
        <title>Parvularcula maris sp. nov., an algicidal bacterium isolated from seawater.</title>
        <authorList>
            <person name="Li F."/>
        </authorList>
    </citation>
    <scope>NUCLEOTIDE SEQUENCE</scope>
    <source>
        <strain evidence="2">BGMRC 0090</strain>
    </source>
</reference>
<dbReference type="AlphaFoldDB" id="A0A9X2LAE0"/>
<evidence type="ECO:0000313" key="3">
    <source>
        <dbReference type="Proteomes" id="UP001142610"/>
    </source>
</evidence>
<comment type="caution">
    <text evidence="2">The sequence shown here is derived from an EMBL/GenBank/DDBJ whole genome shotgun (WGS) entry which is preliminary data.</text>
</comment>
<accession>A0A9X2LAE0</accession>
<feature type="chain" id="PRO_5040923259" evidence="1">
    <location>
        <begin position="20"/>
        <end position="226"/>
    </location>
</feature>
<evidence type="ECO:0000256" key="1">
    <source>
        <dbReference type="SAM" id="SignalP"/>
    </source>
</evidence>
<sequence length="226" mass="25621">MRIFSMILGAALLAACATSVPPVPETGAYTLRYMELEGDYFLKVEKVGVNQAVVVYDATNPGRREWRRGDWEGYADRLFPADEISFAALRELRGSNLVPRGLVSPTPQVIPPCETTRNPEYAKVQQRLIRRAKRRQPLGEIAMKTTCELHAGLSPSQYDGVHARPNPYRFPVRYETIVDLDRNNRPEERAVRLYNVKKAEVLEFIHTESSLPGRVRNQAGQALDRL</sequence>
<organism evidence="2 3">
    <name type="scientific">Parvularcula maris</name>
    <dbReference type="NCBI Taxonomy" id="2965077"/>
    <lineage>
        <taxon>Bacteria</taxon>
        <taxon>Pseudomonadati</taxon>
        <taxon>Pseudomonadota</taxon>
        <taxon>Alphaproteobacteria</taxon>
        <taxon>Parvularculales</taxon>
        <taxon>Parvularculaceae</taxon>
        <taxon>Parvularcula</taxon>
    </lineage>
</organism>
<keyword evidence="3" id="KW-1185">Reference proteome</keyword>
<dbReference type="EMBL" id="JANIBC010000012">
    <property type="protein sequence ID" value="MCQ8186085.1"/>
    <property type="molecule type" value="Genomic_DNA"/>
</dbReference>
<evidence type="ECO:0000313" key="2">
    <source>
        <dbReference type="EMBL" id="MCQ8186085.1"/>
    </source>
</evidence>
<gene>
    <name evidence="2" type="ORF">NOG11_11870</name>
</gene>
<feature type="signal peptide" evidence="1">
    <location>
        <begin position="1"/>
        <end position="19"/>
    </location>
</feature>
<dbReference type="PROSITE" id="PS51257">
    <property type="entry name" value="PROKAR_LIPOPROTEIN"/>
    <property type="match status" value="1"/>
</dbReference>
<dbReference type="RefSeq" id="WP_256619981.1">
    <property type="nucleotide sequence ID" value="NZ_JANIBC010000012.1"/>
</dbReference>